<organism evidence="1 2">
    <name type="scientific">Saccharothrix xinjiangensis</name>
    <dbReference type="NCBI Taxonomy" id="204798"/>
    <lineage>
        <taxon>Bacteria</taxon>
        <taxon>Bacillati</taxon>
        <taxon>Actinomycetota</taxon>
        <taxon>Actinomycetes</taxon>
        <taxon>Pseudonocardiales</taxon>
        <taxon>Pseudonocardiaceae</taxon>
        <taxon>Saccharothrix</taxon>
    </lineage>
</organism>
<dbReference type="Proteomes" id="UP001595833">
    <property type="component" value="Unassembled WGS sequence"/>
</dbReference>
<accession>A0ABV9XTC2</accession>
<proteinExistence type="predicted"/>
<evidence type="ECO:0000313" key="2">
    <source>
        <dbReference type="Proteomes" id="UP001595833"/>
    </source>
</evidence>
<reference evidence="2" key="1">
    <citation type="journal article" date="2019" name="Int. J. Syst. Evol. Microbiol.">
        <title>The Global Catalogue of Microorganisms (GCM) 10K type strain sequencing project: providing services to taxonomists for standard genome sequencing and annotation.</title>
        <authorList>
            <consortium name="The Broad Institute Genomics Platform"/>
            <consortium name="The Broad Institute Genome Sequencing Center for Infectious Disease"/>
            <person name="Wu L."/>
            <person name="Ma J."/>
        </authorList>
    </citation>
    <scope>NUCLEOTIDE SEQUENCE [LARGE SCALE GENOMIC DNA]</scope>
    <source>
        <strain evidence="2">KCTC 12848</strain>
    </source>
</reference>
<name>A0ABV9XTC2_9PSEU</name>
<keyword evidence="2" id="KW-1185">Reference proteome</keyword>
<protein>
    <submittedName>
        <fullName evidence="1">Uncharacterized protein</fullName>
    </submittedName>
</protein>
<comment type="caution">
    <text evidence="1">The sequence shown here is derived from an EMBL/GenBank/DDBJ whole genome shotgun (WGS) entry which is preliminary data.</text>
</comment>
<dbReference type="EMBL" id="JBHSJB010000007">
    <property type="protein sequence ID" value="MFC5053600.1"/>
    <property type="molecule type" value="Genomic_DNA"/>
</dbReference>
<dbReference type="RefSeq" id="WP_344036458.1">
    <property type="nucleotide sequence ID" value="NZ_BAAAKE010000005.1"/>
</dbReference>
<evidence type="ECO:0000313" key="1">
    <source>
        <dbReference type="EMBL" id="MFC5053600.1"/>
    </source>
</evidence>
<sequence>MSTLLGEIVLYTITGEDVRAIEELVPRINGAGRTNLNPPHVGDQYPALVVRDNGSSLNLKVQLDGGADAAYWATSRAEGDELGQWRRR</sequence>
<gene>
    <name evidence="1" type="ORF">ACFPFM_07495</name>
</gene>